<dbReference type="EMBL" id="CP099424">
    <property type="protein sequence ID" value="USW55254.1"/>
    <property type="molecule type" value="Genomic_DNA"/>
</dbReference>
<gene>
    <name evidence="7" type="ORF">Slin15195_G085730</name>
</gene>
<dbReference type="CDD" id="cd09317">
    <property type="entry name" value="TDT_Mae1_like"/>
    <property type="match status" value="1"/>
</dbReference>
<feature type="region of interest" description="Disordered" evidence="5">
    <location>
        <begin position="488"/>
        <end position="516"/>
    </location>
</feature>
<dbReference type="Proteomes" id="UP001056384">
    <property type="component" value="Chromosome 7"/>
</dbReference>
<feature type="transmembrane region" description="Helical" evidence="6">
    <location>
        <begin position="312"/>
        <end position="334"/>
    </location>
</feature>
<feature type="transmembrane region" description="Helical" evidence="6">
    <location>
        <begin position="278"/>
        <end position="300"/>
    </location>
</feature>
<feature type="transmembrane region" description="Helical" evidence="6">
    <location>
        <begin position="396"/>
        <end position="417"/>
    </location>
</feature>
<feature type="transmembrane region" description="Helical" evidence="6">
    <location>
        <begin position="198"/>
        <end position="225"/>
    </location>
</feature>
<dbReference type="InterPro" id="IPR004695">
    <property type="entry name" value="SLAC1/Mae1/Ssu1/TehA"/>
</dbReference>
<comment type="subcellular location">
    <subcellularLocation>
        <location evidence="1">Membrane</location>
        <topology evidence="1">Multi-pass membrane protein</topology>
    </subcellularLocation>
</comment>
<evidence type="ECO:0000256" key="6">
    <source>
        <dbReference type="SAM" id="Phobius"/>
    </source>
</evidence>
<feature type="transmembrane region" description="Helical" evidence="6">
    <location>
        <begin position="123"/>
        <end position="148"/>
    </location>
</feature>
<dbReference type="Gene3D" id="1.50.10.150">
    <property type="entry name" value="Voltage-dependent anion channel"/>
    <property type="match status" value="1"/>
</dbReference>
<name>A0A9Q9AUV5_9PEZI</name>
<protein>
    <submittedName>
        <fullName evidence="7">Transporter protein SLAC1/Mae1/ Ssu1/TehA</fullName>
    </submittedName>
</protein>
<evidence type="ECO:0000313" key="8">
    <source>
        <dbReference type="Proteomes" id="UP001056384"/>
    </source>
</evidence>
<evidence type="ECO:0000313" key="7">
    <source>
        <dbReference type="EMBL" id="USW55254.1"/>
    </source>
</evidence>
<feature type="transmembrane region" description="Helical" evidence="6">
    <location>
        <begin position="364"/>
        <end position="384"/>
    </location>
</feature>
<proteinExistence type="predicted"/>
<evidence type="ECO:0000256" key="2">
    <source>
        <dbReference type="ARBA" id="ARBA00022692"/>
    </source>
</evidence>
<reference evidence="7" key="1">
    <citation type="submission" date="2022-06" db="EMBL/GenBank/DDBJ databases">
        <title>Complete genome sequences of two strains of the flax pathogen Septoria linicola.</title>
        <authorList>
            <person name="Lapalu N."/>
            <person name="Simon A."/>
            <person name="Demenou B."/>
            <person name="Paumier D."/>
            <person name="Guillot M.-P."/>
            <person name="Gout L."/>
            <person name="Valade R."/>
        </authorList>
    </citation>
    <scope>NUCLEOTIDE SEQUENCE</scope>
    <source>
        <strain evidence="7">SE15195</strain>
    </source>
</reference>
<dbReference type="GO" id="GO:0015140">
    <property type="term" value="F:malate transmembrane transporter activity"/>
    <property type="evidence" value="ECO:0007669"/>
    <property type="project" value="InterPro"/>
</dbReference>
<dbReference type="InterPro" id="IPR038665">
    <property type="entry name" value="Voltage-dep_anion_channel_sf"/>
</dbReference>
<dbReference type="AlphaFoldDB" id="A0A9Q9AUV5"/>
<keyword evidence="4 6" id="KW-0472">Membrane</keyword>
<feature type="compositionally biased region" description="Pro residues" evidence="5">
    <location>
        <begin position="50"/>
        <end position="60"/>
    </location>
</feature>
<dbReference type="GO" id="GO:0016020">
    <property type="term" value="C:membrane"/>
    <property type="evidence" value="ECO:0007669"/>
    <property type="project" value="UniProtKB-SubCell"/>
</dbReference>
<feature type="region of interest" description="Disordered" evidence="5">
    <location>
        <begin position="1"/>
        <end position="69"/>
    </location>
</feature>
<evidence type="ECO:0000256" key="4">
    <source>
        <dbReference type="ARBA" id="ARBA00023136"/>
    </source>
</evidence>
<feature type="transmembrane region" description="Helical" evidence="6">
    <location>
        <begin position="423"/>
        <end position="449"/>
    </location>
</feature>
<evidence type="ECO:0000256" key="5">
    <source>
        <dbReference type="SAM" id="MobiDB-lite"/>
    </source>
</evidence>
<dbReference type="PANTHER" id="PTHR31162:SF3">
    <property type="entry name" value="TRANSPORTER_MALIC ACID TRANSPORT PROTEIN, PUTATIVE-RELATED"/>
    <property type="match status" value="1"/>
</dbReference>
<feature type="transmembrane region" description="Helical" evidence="6">
    <location>
        <begin position="98"/>
        <end position="117"/>
    </location>
</feature>
<dbReference type="OrthoDB" id="2901184at2759"/>
<feature type="transmembrane region" description="Helical" evidence="6">
    <location>
        <begin position="168"/>
        <end position="186"/>
    </location>
</feature>
<dbReference type="InterPro" id="IPR030185">
    <property type="entry name" value="Mae1"/>
</dbReference>
<dbReference type="PANTHER" id="PTHR31162">
    <property type="entry name" value="MALIC ACID TRANSPORT PROTEIN-RELATED"/>
    <property type="match status" value="1"/>
</dbReference>
<evidence type="ECO:0000256" key="3">
    <source>
        <dbReference type="ARBA" id="ARBA00022989"/>
    </source>
</evidence>
<organism evidence="7 8">
    <name type="scientific">Septoria linicola</name>
    <dbReference type="NCBI Taxonomy" id="215465"/>
    <lineage>
        <taxon>Eukaryota</taxon>
        <taxon>Fungi</taxon>
        <taxon>Dikarya</taxon>
        <taxon>Ascomycota</taxon>
        <taxon>Pezizomycotina</taxon>
        <taxon>Dothideomycetes</taxon>
        <taxon>Dothideomycetidae</taxon>
        <taxon>Mycosphaerellales</taxon>
        <taxon>Mycosphaerellaceae</taxon>
        <taxon>Septoria</taxon>
    </lineage>
</organism>
<sequence>MVTFEEDSSDSPKSLSSSPERGRTIWPGSRSAPNLAPNAGVAHDTEKPDPPGLLRPPAPQRPGHHRHWSQTSMNRIRSEVLEHVHELHFKQRIKHFTWTWFTMTMATGGIANVLYQVPYRFPGLYAIGCFFFLFNIVLFLFNVVMISLRFYHHPSTFTHSLLHPTESLFIPASIISIGTILLNVSQYGLSQQKVAGEWLLGTMLVLFWIYCGLAVCFSSGIYLIMWSTQTFTVAQMTPVWIFPCYPLLVIGPHAAALANHLSVMSRPGSALTVIVGGFVFQGIGFLLSLMIYAAFIYRLMTQKLPTENLRPGMFVSVGPSGFTISGIVSLGNILPDVVDENFLLQGNGKLAGQVSQIASVWFGLWLWGLAFWFFIVSVGAHWNCMQRGRMTFALTFYSYVFPQTALTTATFAIAKALDNRPIRILGCVMTILVIMIWLLVFALMIRAVIKKDILWPQKQEDKDEGGWKRASADRQICDVRLCTTLSQQQATRAGSPEVQRVVSPVPGDSTTEGEDRYAFGAPAYDDTVIRTRAPRQGLPDGMV</sequence>
<keyword evidence="2 6" id="KW-0812">Transmembrane</keyword>
<keyword evidence="3 6" id="KW-1133">Transmembrane helix</keyword>
<accession>A0A9Q9AUV5</accession>
<evidence type="ECO:0000256" key="1">
    <source>
        <dbReference type="ARBA" id="ARBA00004141"/>
    </source>
</evidence>
<dbReference type="Pfam" id="PF03595">
    <property type="entry name" value="SLAC1"/>
    <property type="match status" value="1"/>
</dbReference>
<keyword evidence="8" id="KW-1185">Reference proteome</keyword>
<feature type="transmembrane region" description="Helical" evidence="6">
    <location>
        <begin position="237"/>
        <end position="258"/>
    </location>
</feature>